<feature type="compositionally biased region" description="Pro residues" evidence="2">
    <location>
        <begin position="253"/>
        <end position="285"/>
    </location>
</feature>
<evidence type="ECO:0000313" key="3">
    <source>
        <dbReference type="EMBL" id="CAH0374872.1"/>
    </source>
</evidence>
<dbReference type="EMBL" id="CAKKNE010000004">
    <property type="protein sequence ID" value="CAH0374872.1"/>
    <property type="molecule type" value="Genomic_DNA"/>
</dbReference>
<proteinExistence type="predicted"/>
<feature type="compositionally biased region" description="Basic residues" evidence="2">
    <location>
        <begin position="422"/>
        <end position="432"/>
    </location>
</feature>
<dbReference type="AlphaFoldDB" id="A0A8J2WZP0"/>
<accession>A0A8J2WZP0</accession>
<evidence type="ECO:0000256" key="1">
    <source>
        <dbReference type="SAM" id="Coils"/>
    </source>
</evidence>
<feature type="region of interest" description="Disordered" evidence="2">
    <location>
        <begin position="408"/>
        <end position="432"/>
    </location>
</feature>
<dbReference type="Proteomes" id="UP000789595">
    <property type="component" value="Unassembled WGS sequence"/>
</dbReference>
<evidence type="ECO:0000313" key="4">
    <source>
        <dbReference type="Proteomes" id="UP000789595"/>
    </source>
</evidence>
<reference evidence="3" key="1">
    <citation type="submission" date="2021-11" db="EMBL/GenBank/DDBJ databases">
        <authorList>
            <consortium name="Genoscope - CEA"/>
            <person name="William W."/>
        </authorList>
    </citation>
    <scope>NUCLEOTIDE SEQUENCE</scope>
</reference>
<keyword evidence="4" id="KW-1185">Reference proteome</keyword>
<protein>
    <submittedName>
        <fullName evidence="3">Uncharacterized protein</fullName>
    </submittedName>
</protein>
<dbReference type="OrthoDB" id="10267305at2759"/>
<name>A0A8J2WZP0_9STRA</name>
<comment type="caution">
    <text evidence="3">The sequence shown here is derived from an EMBL/GenBank/DDBJ whole genome shotgun (WGS) entry which is preliminary data.</text>
</comment>
<sequence>MRAQAWPAGPTAAWPDEGPTTAPPRSAWEATPEAADHPTPLTSPAASTPSSASPSRRSSSSLASEARLASMAARAAHLMDDVDRLRASNLEVPRLRRECEELRAAAARADGAEAAAAELSARLGAEAAARGAERADAARRTSALESDLAAARKALDVLAAERDALRPETPLERFYDARTAAAVVSPSLRQPKLVASATETLLDLPSARRPRLTDSASVAPSPDDRAVEVALLRANLQALRLEAEQLRRAAAAKPPPVPPPPPARPEIAPPPPAEPVIAPPPPAEPEPVEAPATPPDSPRAQWAVELVGRDDAERFKLGRDGLPATSRRAMLRVGRRLALDADGWKASAALSNVSGVDYDARGTGLVRVAHDAGAYYFRVANRAVVGELIRAIEAGGGDIRATPTFRERDAVPASPGGAARAALRRRRRRGFR</sequence>
<feature type="region of interest" description="Disordered" evidence="2">
    <location>
        <begin position="1"/>
        <end position="70"/>
    </location>
</feature>
<feature type="coiled-coil region" evidence="1">
    <location>
        <begin position="85"/>
        <end position="122"/>
    </location>
</feature>
<feature type="region of interest" description="Disordered" evidence="2">
    <location>
        <begin position="249"/>
        <end position="298"/>
    </location>
</feature>
<organism evidence="3 4">
    <name type="scientific">Pelagomonas calceolata</name>
    <dbReference type="NCBI Taxonomy" id="35677"/>
    <lineage>
        <taxon>Eukaryota</taxon>
        <taxon>Sar</taxon>
        <taxon>Stramenopiles</taxon>
        <taxon>Ochrophyta</taxon>
        <taxon>Pelagophyceae</taxon>
        <taxon>Pelagomonadales</taxon>
        <taxon>Pelagomonadaceae</taxon>
        <taxon>Pelagomonas</taxon>
    </lineage>
</organism>
<keyword evidence="1" id="KW-0175">Coiled coil</keyword>
<gene>
    <name evidence="3" type="ORF">PECAL_4P21800</name>
</gene>
<feature type="compositionally biased region" description="Low complexity" evidence="2">
    <location>
        <begin position="38"/>
        <end position="70"/>
    </location>
</feature>
<evidence type="ECO:0000256" key="2">
    <source>
        <dbReference type="SAM" id="MobiDB-lite"/>
    </source>
</evidence>